<dbReference type="OrthoDB" id="6003310at2759"/>
<gene>
    <name evidence="2" type="ORF">OS493_011160</name>
</gene>
<dbReference type="EMBL" id="MU826830">
    <property type="protein sequence ID" value="KAJ7373557.1"/>
    <property type="molecule type" value="Genomic_DNA"/>
</dbReference>
<accession>A0A9X0CRP4</accession>
<proteinExistence type="predicted"/>
<reference evidence="2" key="1">
    <citation type="submission" date="2023-01" db="EMBL/GenBank/DDBJ databases">
        <title>Genome assembly of the deep-sea coral Lophelia pertusa.</title>
        <authorList>
            <person name="Herrera S."/>
            <person name="Cordes E."/>
        </authorList>
    </citation>
    <scope>NUCLEOTIDE SEQUENCE</scope>
    <source>
        <strain evidence="2">USNM1676648</strain>
        <tissue evidence="2">Polyp</tissue>
    </source>
</reference>
<evidence type="ECO:0000313" key="3">
    <source>
        <dbReference type="Proteomes" id="UP001163046"/>
    </source>
</evidence>
<organism evidence="2 3">
    <name type="scientific">Desmophyllum pertusum</name>
    <dbReference type="NCBI Taxonomy" id="174260"/>
    <lineage>
        <taxon>Eukaryota</taxon>
        <taxon>Metazoa</taxon>
        <taxon>Cnidaria</taxon>
        <taxon>Anthozoa</taxon>
        <taxon>Hexacorallia</taxon>
        <taxon>Scleractinia</taxon>
        <taxon>Caryophylliina</taxon>
        <taxon>Caryophylliidae</taxon>
        <taxon>Desmophyllum</taxon>
    </lineage>
</organism>
<dbReference type="AlphaFoldDB" id="A0A9X0CRP4"/>
<dbReference type="Proteomes" id="UP001163046">
    <property type="component" value="Unassembled WGS sequence"/>
</dbReference>
<feature type="region of interest" description="Disordered" evidence="1">
    <location>
        <begin position="25"/>
        <end position="58"/>
    </location>
</feature>
<name>A0A9X0CRP4_9CNID</name>
<sequence length="122" mass="14145">MFVCCSQESKREKNQLCARFGAKNHHVQQPLQDGRDYGQETEPVQPSPTLRPRTPVQPYPYFPWQPKGDCLSSTKARLYEAKPVNEKELKKSLSQISLEEKKTKKVSQKEFLQEKSSVRRGH</sequence>
<comment type="caution">
    <text evidence="2">The sequence shown here is derived from an EMBL/GenBank/DDBJ whole genome shotgun (WGS) entry which is preliminary data.</text>
</comment>
<keyword evidence="3" id="KW-1185">Reference proteome</keyword>
<evidence type="ECO:0000256" key="1">
    <source>
        <dbReference type="SAM" id="MobiDB-lite"/>
    </source>
</evidence>
<evidence type="ECO:0000313" key="2">
    <source>
        <dbReference type="EMBL" id="KAJ7373557.1"/>
    </source>
</evidence>
<protein>
    <submittedName>
        <fullName evidence="2">Uncharacterized protein</fullName>
    </submittedName>
</protein>